<evidence type="ECO:0000313" key="1">
    <source>
        <dbReference type="EMBL" id="KAI0054311.1"/>
    </source>
</evidence>
<dbReference type="Proteomes" id="UP000814140">
    <property type="component" value="Unassembled WGS sequence"/>
</dbReference>
<sequence>MSSSPHPAANTPLPPPSPPPKPPGHDQMVVDPVAPPSEGQDSSPFAATGPALPGVPVDGTFNVPALVRLPNVVPPHWTFQQADGVIVHSHGCPPCDAYLRHLAEARDSIDLTEARHSQSRFHSYQFDMGVERGLAYASTSIEEARADTRAHERTLARVRRERSSAQDAQARIEATLTTTQRALEDAQARILSLEEANADLLHQNEMVANSLTATQRSLSSVTEELEDFEAGYEVAS</sequence>
<accession>A0ACB8SEK9</accession>
<protein>
    <submittedName>
        <fullName evidence="1">Uncharacterized protein</fullName>
    </submittedName>
</protein>
<evidence type="ECO:0000313" key="2">
    <source>
        <dbReference type="Proteomes" id="UP000814140"/>
    </source>
</evidence>
<reference evidence="1" key="1">
    <citation type="submission" date="2021-03" db="EMBL/GenBank/DDBJ databases">
        <authorList>
            <consortium name="DOE Joint Genome Institute"/>
            <person name="Ahrendt S."/>
            <person name="Looney B.P."/>
            <person name="Miyauchi S."/>
            <person name="Morin E."/>
            <person name="Drula E."/>
            <person name="Courty P.E."/>
            <person name="Chicoki N."/>
            <person name="Fauchery L."/>
            <person name="Kohler A."/>
            <person name="Kuo A."/>
            <person name="Labutti K."/>
            <person name="Pangilinan J."/>
            <person name="Lipzen A."/>
            <person name="Riley R."/>
            <person name="Andreopoulos W."/>
            <person name="He G."/>
            <person name="Johnson J."/>
            <person name="Barry K.W."/>
            <person name="Grigoriev I.V."/>
            <person name="Nagy L."/>
            <person name="Hibbett D."/>
            <person name="Henrissat B."/>
            <person name="Matheny P.B."/>
            <person name="Labbe J."/>
            <person name="Martin F."/>
        </authorList>
    </citation>
    <scope>NUCLEOTIDE SEQUENCE</scope>
    <source>
        <strain evidence="1">HHB10654</strain>
    </source>
</reference>
<name>A0ACB8SEK9_9AGAM</name>
<dbReference type="EMBL" id="MU277523">
    <property type="protein sequence ID" value="KAI0054311.1"/>
    <property type="molecule type" value="Genomic_DNA"/>
</dbReference>
<feature type="non-terminal residue" evidence="1">
    <location>
        <position position="236"/>
    </location>
</feature>
<gene>
    <name evidence="1" type="ORF">BV25DRAFT_1922807</name>
</gene>
<keyword evidence="2" id="KW-1185">Reference proteome</keyword>
<reference evidence="1" key="2">
    <citation type="journal article" date="2022" name="New Phytol.">
        <title>Evolutionary transition to the ectomycorrhizal habit in the genomes of a hyperdiverse lineage of mushroom-forming fungi.</title>
        <authorList>
            <person name="Looney B."/>
            <person name="Miyauchi S."/>
            <person name="Morin E."/>
            <person name="Drula E."/>
            <person name="Courty P.E."/>
            <person name="Kohler A."/>
            <person name="Kuo A."/>
            <person name="LaButti K."/>
            <person name="Pangilinan J."/>
            <person name="Lipzen A."/>
            <person name="Riley R."/>
            <person name="Andreopoulos W."/>
            <person name="He G."/>
            <person name="Johnson J."/>
            <person name="Nolan M."/>
            <person name="Tritt A."/>
            <person name="Barry K.W."/>
            <person name="Grigoriev I.V."/>
            <person name="Nagy L.G."/>
            <person name="Hibbett D."/>
            <person name="Henrissat B."/>
            <person name="Matheny P.B."/>
            <person name="Labbe J."/>
            <person name="Martin F.M."/>
        </authorList>
    </citation>
    <scope>NUCLEOTIDE SEQUENCE</scope>
    <source>
        <strain evidence="1">HHB10654</strain>
    </source>
</reference>
<organism evidence="1 2">
    <name type="scientific">Artomyces pyxidatus</name>
    <dbReference type="NCBI Taxonomy" id="48021"/>
    <lineage>
        <taxon>Eukaryota</taxon>
        <taxon>Fungi</taxon>
        <taxon>Dikarya</taxon>
        <taxon>Basidiomycota</taxon>
        <taxon>Agaricomycotina</taxon>
        <taxon>Agaricomycetes</taxon>
        <taxon>Russulales</taxon>
        <taxon>Auriscalpiaceae</taxon>
        <taxon>Artomyces</taxon>
    </lineage>
</organism>
<comment type="caution">
    <text evidence="1">The sequence shown here is derived from an EMBL/GenBank/DDBJ whole genome shotgun (WGS) entry which is preliminary data.</text>
</comment>
<proteinExistence type="predicted"/>